<dbReference type="PANTHER" id="PTHR45138">
    <property type="entry name" value="REGULATORY COMPONENTS OF SENSORY TRANSDUCTION SYSTEM"/>
    <property type="match status" value="1"/>
</dbReference>
<reference evidence="2" key="1">
    <citation type="submission" date="2019-08" db="EMBL/GenBank/DDBJ databases">
        <authorList>
            <person name="Kucharzyk K."/>
            <person name="Murdoch R.W."/>
            <person name="Higgins S."/>
            <person name="Loffler F."/>
        </authorList>
    </citation>
    <scope>NUCLEOTIDE SEQUENCE</scope>
</reference>
<dbReference type="GO" id="GO:0052621">
    <property type="term" value="F:diguanylate cyclase activity"/>
    <property type="evidence" value="ECO:0007669"/>
    <property type="project" value="TreeGrafter"/>
</dbReference>
<accession>A0A645CD24</accession>
<proteinExistence type="predicted"/>
<organism evidence="2">
    <name type="scientific">bioreactor metagenome</name>
    <dbReference type="NCBI Taxonomy" id="1076179"/>
    <lineage>
        <taxon>unclassified sequences</taxon>
        <taxon>metagenomes</taxon>
        <taxon>ecological metagenomes</taxon>
    </lineage>
</organism>
<dbReference type="AlphaFoldDB" id="A0A645CD24"/>
<protein>
    <recommendedName>
        <fullName evidence="1">GGDEF domain-containing protein</fullName>
    </recommendedName>
</protein>
<name>A0A645CD24_9ZZZZ</name>
<dbReference type="PANTHER" id="PTHR45138:SF9">
    <property type="entry name" value="DIGUANYLATE CYCLASE DGCM-RELATED"/>
    <property type="match status" value="1"/>
</dbReference>
<dbReference type="SUPFAM" id="SSF55073">
    <property type="entry name" value="Nucleotide cyclase"/>
    <property type="match status" value="1"/>
</dbReference>
<comment type="caution">
    <text evidence="2">The sequence shown here is derived from an EMBL/GenBank/DDBJ whole genome shotgun (WGS) entry which is preliminary data.</text>
</comment>
<evidence type="ECO:0000259" key="1">
    <source>
        <dbReference type="PROSITE" id="PS50887"/>
    </source>
</evidence>
<dbReference type="InterPro" id="IPR050469">
    <property type="entry name" value="Diguanylate_Cyclase"/>
</dbReference>
<evidence type="ECO:0000313" key="2">
    <source>
        <dbReference type="EMBL" id="MPM74849.1"/>
    </source>
</evidence>
<sequence length="56" mass="6101">MTAKSELNREGALLSVTISIGATMVRKGDNAASIVQRADEALYRSKHEGRDRVTLL</sequence>
<dbReference type="Pfam" id="PF00990">
    <property type="entry name" value="GGDEF"/>
    <property type="match status" value="1"/>
</dbReference>
<dbReference type="InterPro" id="IPR043128">
    <property type="entry name" value="Rev_trsase/Diguanyl_cyclase"/>
</dbReference>
<dbReference type="PROSITE" id="PS50887">
    <property type="entry name" value="GGDEF"/>
    <property type="match status" value="1"/>
</dbReference>
<dbReference type="GO" id="GO:1902201">
    <property type="term" value="P:negative regulation of bacterial-type flagellum-dependent cell motility"/>
    <property type="evidence" value="ECO:0007669"/>
    <property type="project" value="TreeGrafter"/>
</dbReference>
<dbReference type="GO" id="GO:0005886">
    <property type="term" value="C:plasma membrane"/>
    <property type="evidence" value="ECO:0007669"/>
    <property type="project" value="TreeGrafter"/>
</dbReference>
<dbReference type="EMBL" id="VSSQ01026230">
    <property type="protein sequence ID" value="MPM74849.1"/>
    <property type="molecule type" value="Genomic_DNA"/>
</dbReference>
<dbReference type="InterPro" id="IPR000160">
    <property type="entry name" value="GGDEF_dom"/>
</dbReference>
<dbReference type="GO" id="GO:0043709">
    <property type="term" value="P:cell adhesion involved in single-species biofilm formation"/>
    <property type="evidence" value="ECO:0007669"/>
    <property type="project" value="TreeGrafter"/>
</dbReference>
<dbReference type="InterPro" id="IPR029787">
    <property type="entry name" value="Nucleotide_cyclase"/>
</dbReference>
<dbReference type="Gene3D" id="3.30.70.270">
    <property type="match status" value="1"/>
</dbReference>
<gene>
    <name evidence="2" type="ORF">SDC9_121838</name>
</gene>
<feature type="domain" description="GGDEF" evidence="1">
    <location>
        <begin position="1"/>
        <end position="56"/>
    </location>
</feature>